<dbReference type="SUPFAM" id="SSF51905">
    <property type="entry name" value="FAD/NAD(P)-binding domain"/>
    <property type="match status" value="1"/>
</dbReference>
<dbReference type="InterPro" id="IPR036188">
    <property type="entry name" value="FAD/NAD-bd_sf"/>
</dbReference>
<keyword evidence="2" id="KW-0285">Flavoprotein</keyword>
<evidence type="ECO:0000256" key="4">
    <source>
        <dbReference type="ARBA" id="ARBA00023002"/>
    </source>
</evidence>
<dbReference type="PRINTS" id="PR00420">
    <property type="entry name" value="RNGMNOXGNASE"/>
</dbReference>
<keyword evidence="3" id="KW-0274">FAD</keyword>
<dbReference type="Pfam" id="PF01494">
    <property type="entry name" value="FAD_binding_3"/>
    <property type="match status" value="1"/>
</dbReference>
<dbReference type="PANTHER" id="PTHR46720:SF3">
    <property type="entry name" value="FAD-BINDING DOMAIN-CONTAINING PROTEIN-RELATED"/>
    <property type="match status" value="1"/>
</dbReference>
<dbReference type="Proteomes" id="UP001301958">
    <property type="component" value="Unassembled WGS sequence"/>
</dbReference>
<name>A0AAN7GWU6_9PEZI</name>
<evidence type="ECO:0000256" key="3">
    <source>
        <dbReference type="ARBA" id="ARBA00022827"/>
    </source>
</evidence>
<keyword evidence="7" id="KW-1185">Reference proteome</keyword>
<reference evidence="6" key="1">
    <citation type="journal article" date="2023" name="Mol. Phylogenet. Evol.">
        <title>Genome-scale phylogeny and comparative genomics of the fungal order Sordariales.</title>
        <authorList>
            <person name="Hensen N."/>
            <person name="Bonometti L."/>
            <person name="Westerberg I."/>
            <person name="Brannstrom I.O."/>
            <person name="Guillou S."/>
            <person name="Cros-Aarteil S."/>
            <person name="Calhoun S."/>
            <person name="Haridas S."/>
            <person name="Kuo A."/>
            <person name="Mondo S."/>
            <person name="Pangilinan J."/>
            <person name="Riley R."/>
            <person name="LaButti K."/>
            <person name="Andreopoulos B."/>
            <person name="Lipzen A."/>
            <person name="Chen C."/>
            <person name="Yan M."/>
            <person name="Daum C."/>
            <person name="Ng V."/>
            <person name="Clum A."/>
            <person name="Steindorff A."/>
            <person name="Ohm R.A."/>
            <person name="Martin F."/>
            <person name="Silar P."/>
            <person name="Natvig D.O."/>
            <person name="Lalanne C."/>
            <person name="Gautier V."/>
            <person name="Ament-Velasquez S.L."/>
            <person name="Kruys A."/>
            <person name="Hutchinson M.I."/>
            <person name="Powell A.J."/>
            <person name="Barry K."/>
            <person name="Miller A.N."/>
            <person name="Grigoriev I.V."/>
            <person name="Debuchy R."/>
            <person name="Gladieux P."/>
            <person name="Hiltunen Thoren M."/>
            <person name="Johannesson H."/>
        </authorList>
    </citation>
    <scope>NUCLEOTIDE SEQUENCE</scope>
    <source>
        <strain evidence="6">CBS 990.96</strain>
    </source>
</reference>
<protein>
    <submittedName>
        <fullName evidence="6">Salicylate hydroxylase</fullName>
    </submittedName>
</protein>
<dbReference type="InterPro" id="IPR051104">
    <property type="entry name" value="FAD_monoxygenase"/>
</dbReference>
<evidence type="ECO:0000313" key="7">
    <source>
        <dbReference type="Proteomes" id="UP001301958"/>
    </source>
</evidence>
<feature type="domain" description="FAD-binding" evidence="5">
    <location>
        <begin position="133"/>
        <end position="341"/>
    </location>
</feature>
<organism evidence="6 7">
    <name type="scientific">Podospora fimiseda</name>
    <dbReference type="NCBI Taxonomy" id="252190"/>
    <lineage>
        <taxon>Eukaryota</taxon>
        <taxon>Fungi</taxon>
        <taxon>Dikarya</taxon>
        <taxon>Ascomycota</taxon>
        <taxon>Pezizomycotina</taxon>
        <taxon>Sordariomycetes</taxon>
        <taxon>Sordariomycetidae</taxon>
        <taxon>Sordariales</taxon>
        <taxon>Podosporaceae</taxon>
        <taxon>Podospora</taxon>
    </lineage>
</organism>
<evidence type="ECO:0000259" key="5">
    <source>
        <dbReference type="Pfam" id="PF01494"/>
    </source>
</evidence>
<dbReference type="GO" id="GO:0044550">
    <property type="term" value="P:secondary metabolite biosynthetic process"/>
    <property type="evidence" value="ECO:0007669"/>
    <property type="project" value="TreeGrafter"/>
</dbReference>
<dbReference type="SUPFAM" id="SSF54373">
    <property type="entry name" value="FAD-linked reductases, C-terminal domain"/>
    <property type="match status" value="1"/>
</dbReference>
<evidence type="ECO:0000256" key="2">
    <source>
        <dbReference type="ARBA" id="ARBA00022630"/>
    </source>
</evidence>
<keyword evidence="4" id="KW-0560">Oxidoreductase</keyword>
<dbReference type="EMBL" id="MU865430">
    <property type="protein sequence ID" value="KAK4223324.1"/>
    <property type="molecule type" value="Genomic_DNA"/>
</dbReference>
<dbReference type="PANTHER" id="PTHR46720">
    <property type="entry name" value="HYDROXYLASE, PUTATIVE (AFU_ORTHOLOGUE AFUA_3G01460)-RELATED"/>
    <property type="match status" value="1"/>
</dbReference>
<dbReference type="Gene3D" id="3.50.50.60">
    <property type="entry name" value="FAD/NAD(P)-binding domain"/>
    <property type="match status" value="1"/>
</dbReference>
<sequence length="433" mass="47548">MSSPPEINLALIGAGITSLTLSIALSQLNIKHAIYEQSTHLTELGAGLGFGPNAWRALQLIDPRLSEIFHRVGTFAGKASTLQHQEKPVWIEFLPGTSTLPAYSVPPSFIVYATHGRGHAAVHRAKWLDILASLVTAPIVFRKRFEGLSQSPDDVTIYFSDGSSATHSGVIGCDGVKSKVRTAIFPESRCAYSGKYAYRALVPLEEGQRLLGEARAGVSSLWMGPGAHLLTFPVLDKLNIVAFVTDSNPEWSSSTSLTVPITKQDAIDDFRKAGFSDAVLELLDTIPGEFKLNKWGLFDLADNPLPVFYQGRAMVIGDAAHASTPHHGAGAGFCMEDVAVLKGLFEEFLGLGLGPKQVEAVFAEFDTIRRERDQWLVQSSRRVADLYELRLDGMGLEEAKNDIEQRQEICWGFDVEEAVREGKKDLRERLKHF</sequence>
<proteinExistence type="inferred from homology"/>
<evidence type="ECO:0000313" key="6">
    <source>
        <dbReference type="EMBL" id="KAK4223324.1"/>
    </source>
</evidence>
<dbReference type="GO" id="GO:0071949">
    <property type="term" value="F:FAD binding"/>
    <property type="evidence" value="ECO:0007669"/>
    <property type="project" value="InterPro"/>
</dbReference>
<dbReference type="InterPro" id="IPR002938">
    <property type="entry name" value="FAD-bd"/>
</dbReference>
<gene>
    <name evidence="6" type="ORF">QBC38DRAFT_53001</name>
</gene>
<comment type="caution">
    <text evidence="6">The sequence shown here is derived from an EMBL/GenBank/DDBJ whole genome shotgun (WGS) entry which is preliminary data.</text>
</comment>
<evidence type="ECO:0000256" key="1">
    <source>
        <dbReference type="ARBA" id="ARBA00007992"/>
    </source>
</evidence>
<accession>A0AAN7GWU6</accession>
<dbReference type="GO" id="GO:0016491">
    <property type="term" value="F:oxidoreductase activity"/>
    <property type="evidence" value="ECO:0007669"/>
    <property type="project" value="UniProtKB-KW"/>
</dbReference>
<dbReference type="AlphaFoldDB" id="A0AAN7GWU6"/>
<comment type="similarity">
    <text evidence="1">Belongs to the paxM FAD-dependent monooxygenase family.</text>
</comment>
<reference evidence="6" key="2">
    <citation type="submission" date="2023-05" db="EMBL/GenBank/DDBJ databases">
        <authorList>
            <consortium name="Lawrence Berkeley National Laboratory"/>
            <person name="Steindorff A."/>
            <person name="Hensen N."/>
            <person name="Bonometti L."/>
            <person name="Westerberg I."/>
            <person name="Brannstrom I.O."/>
            <person name="Guillou S."/>
            <person name="Cros-Aarteil S."/>
            <person name="Calhoun S."/>
            <person name="Haridas S."/>
            <person name="Kuo A."/>
            <person name="Mondo S."/>
            <person name="Pangilinan J."/>
            <person name="Riley R."/>
            <person name="Labutti K."/>
            <person name="Andreopoulos B."/>
            <person name="Lipzen A."/>
            <person name="Chen C."/>
            <person name="Yanf M."/>
            <person name="Daum C."/>
            <person name="Ng V."/>
            <person name="Clum A."/>
            <person name="Ohm R."/>
            <person name="Martin F."/>
            <person name="Silar P."/>
            <person name="Natvig D."/>
            <person name="Lalanne C."/>
            <person name="Gautier V."/>
            <person name="Ament-Velasquez S.L."/>
            <person name="Kruys A."/>
            <person name="Hutchinson M.I."/>
            <person name="Powell A.J."/>
            <person name="Barry K."/>
            <person name="Miller A.N."/>
            <person name="Grigoriev I.V."/>
            <person name="Debuchy R."/>
            <person name="Gladieux P."/>
            <person name="Thoren M.H."/>
            <person name="Johannesson H."/>
        </authorList>
    </citation>
    <scope>NUCLEOTIDE SEQUENCE</scope>
    <source>
        <strain evidence="6">CBS 990.96</strain>
    </source>
</reference>